<reference evidence="8" key="1">
    <citation type="journal article" date="2019" name="Int. J. Syst. Evol. Microbiol.">
        <title>The Global Catalogue of Microorganisms (GCM) 10K type strain sequencing project: providing services to taxonomists for standard genome sequencing and annotation.</title>
        <authorList>
            <consortium name="The Broad Institute Genomics Platform"/>
            <consortium name="The Broad Institute Genome Sequencing Center for Infectious Disease"/>
            <person name="Wu L."/>
            <person name="Ma J."/>
        </authorList>
    </citation>
    <scope>NUCLEOTIDE SEQUENCE [LARGE SCALE GENOMIC DNA]</scope>
    <source>
        <strain evidence="8">JCM 18303</strain>
    </source>
</reference>
<protein>
    <submittedName>
        <fullName evidence="7">LysE family translocator</fullName>
    </submittedName>
</protein>
<evidence type="ECO:0000256" key="6">
    <source>
        <dbReference type="SAM" id="Phobius"/>
    </source>
</evidence>
<dbReference type="RefSeq" id="WP_185064118.1">
    <property type="nucleotide sequence ID" value="NZ_BAABJP010000010.1"/>
</dbReference>
<keyword evidence="8" id="KW-1185">Reference proteome</keyword>
<feature type="transmembrane region" description="Helical" evidence="6">
    <location>
        <begin position="111"/>
        <end position="132"/>
    </location>
</feature>
<comment type="subcellular location">
    <subcellularLocation>
        <location evidence="1">Cell membrane</location>
        <topology evidence="1">Multi-pass membrane protein</topology>
    </subcellularLocation>
</comment>
<evidence type="ECO:0000256" key="1">
    <source>
        <dbReference type="ARBA" id="ARBA00004651"/>
    </source>
</evidence>
<evidence type="ECO:0000256" key="3">
    <source>
        <dbReference type="ARBA" id="ARBA00022692"/>
    </source>
</evidence>
<dbReference type="Proteomes" id="UP001428817">
    <property type="component" value="Unassembled WGS sequence"/>
</dbReference>
<keyword evidence="3 6" id="KW-0812">Transmembrane</keyword>
<accession>A0ABP9Q3C7</accession>
<dbReference type="PANTHER" id="PTHR30086">
    <property type="entry name" value="ARGININE EXPORTER PROTEIN ARGO"/>
    <property type="match status" value="1"/>
</dbReference>
<organism evidence="7 8">
    <name type="scientific">Pseudonocardia eucalypti</name>
    <dbReference type="NCBI Taxonomy" id="648755"/>
    <lineage>
        <taxon>Bacteria</taxon>
        <taxon>Bacillati</taxon>
        <taxon>Actinomycetota</taxon>
        <taxon>Actinomycetes</taxon>
        <taxon>Pseudonocardiales</taxon>
        <taxon>Pseudonocardiaceae</taxon>
        <taxon>Pseudonocardia</taxon>
    </lineage>
</organism>
<keyword evidence="4 6" id="KW-1133">Transmembrane helix</keyword>
<keyword evidence="5 6" id="KW-0472">Membrane</keyword>
<feature type="transmembrane region" description="Helical" evidence="6">
    <location>
        <begin position="52"/>
        <end position="73"/>
    </location>
</feature>
<sequence>MPSASTLLLYVLAASALVAIPGPNHIYIVTRSLSQGRAAGLVSALGVESATLVYMVAASVGLAAVIASSALAFDTVRFVGAAYLIYLGLRVLLRQQPVELTELARLSLRRVYLEAAAVNLLNPKVALFFVAFLPQFIDPARGPVAAQIVVLGLIITAIGLTSDVVYALAAGQLGGWLGRRPGFARGQRIATGTTYLALGVAAAFSGRPATQGTL</sequence>
<proteinExistence type="predicted"/>
<dbReference type="EMBL" id="BAABJP010000010">
    <property type="protein sequence ID" value="GAA5156050.1"/>
    <property type="molecule type" value="Genomic_DNA"/>
</dbReference>
<dbReference type="InterPro" id="IPR001123">
    <property type="entry name" value="LeuE-type"/>
</dbReference>
<dbReference type="PANTHER" id="PTHR30086:SF20">
    <property type="entry name" value="ARGININE EXPORTER PROTEIN ARGO-RELATED"/>
    <property type="match status" value="1"/>
</dbReference>
<evidence type="ECO:0000313" key="7">
    <source>
        <dbReference type="EMBL" id="GAA5156050.1"/>
    </source>
</evidence>
<name>A0ABP9Q3C7_9PSEU</name>
<dbReference type="Pfam" id="PF01810">
    <property type="entry name" value="LysE"/>
    <property type="match status" value="1"/>
</dbReference>
<evidence type="ECO:0000256" key="4">
    <source>
        <dbReference type="ARBA" id="ARBA00022989"/>
    </source>
</evidence>
<comment type="caution">
    <text evidence="7">The sequence shown here is derived from an EMBL/GenBank/DDBJ whole genome shotgun (WGS) entry which is preliminary data.</text>
</comment>
<gene>
    <name evidence="7" type="ORF">GCM10023321_30950</name>
</gene>
<evidence type="ECO:0000256" key="5">
    <source>
        <dbReference type="ARBA" id="ARBA00023136"/>
    </source>
</evidence>
<keyword evidence="2" id="KW-1003">Cell membrane</keyword>
<evidence type="ECO:0000313" key="8">
    <source>
        <dbReference type="Proteomes" id="UP001428817"/>
    </source>
</evidence>
<feature type="transmembrane region" description="Helical" evidence="6">
    <location>
        <begin position="144"/>
        <end position="168"/>
    </location>
</feature>
<dbReference type="PIRSF" id="PIRSF006324">
    <property type="entry name" value="LeuE"/>
    <property type="match status" value="1"/>
</dbReference>
<evidence type="ECO:0000256" key="2">
    <source>
        <dbReference type="ARBA" id="ARBA00022475"/>
    </source>
</evidence>